<sequence>MPTYIELINIVNDDTPEDDAVISDLMSQMNDKQTVLDSCRINHKGYAYFKFHVKGSISKDKLKALNETLKDSNLVVTDASTQRGFMPPNKFDDITYTEESVGYRAMVWTSFTIEKLLV</sequence>
<reference evidence="1 2" key="1">
    <citation type="journal article" date="2016" name="Sci. Rep.">
        <title>A proposed integrated approach for the preclinical evaluation of phage therapy in Pseudomonas infections.</title>
        <authorList>
            <person name="Danis-Wlodarczyk K."/>
            <person name="Vandenheuvel D."/>
            <person name="Jang H.B."/>
            <person name="Briers Y."/>
            <person name="Olszak T."/>
            <person name="Arabski M."/>
            <person name="Wasik S."/>
            <person name="Drabik M."/>
            <person name="Higgins G."/>
            <person name="Tyrrell J."/>
            <person name="Harvey B.J."/>
            <person name="Noben J.P."/>
            <person name="Lavigne R."/>
            <person name="Drulis-Kawa Z."/>
        </authorList>
    </citation>
    <scope>NUCLEOTIDE SEQUENCE [LARGE SCALE GENOMIC DNA]</scope>
</reference>
<proteinExistence type="predicted"/>
<protein>
    <submittedName>
        <fullName evidence="1">Structural protein</fullName>
    </submittedName>
</protein>
<dbReference type="Pfam" id="PF25621">
    <property type="entry name" value="PhiKZ_gp244"/>
    <property type="match status" value="1"/>
</dbReference>
<gene>
    <name evidence="1" type="ORF">KTN4_296</name>
</gene>
<organism evidence="1 2">
    <name type="scientific">Pseudomonas phage KTN4</name>
    <dbReference type="NCBI Taxonomy" id="1862701"/>
    <lineage>
        <taxon>Viruses</taxon>
        <taxon>Duplodnaviria</taxon>
        <taxon>Heunggongvirae</taxon>
        <taxon>Uroviricota</taxon>
        <taxon>Caudoviricetes</taxon>
        <taxon>Chimalliviridae</taxon>
        <taxon>Phikzvirus</taxon>
        <taxon>Phikzvirus phiKZ</taxon>
    </lineage>
</organism>
<accession>A0A192Y574</accession>
<evidence type="ECO:0000313" key="2">
    <source>
        <dbReference type="Proteomes" id="UP000224336"/>
    </source>
</evidence>
<name>A0A192Y574_9CAUD</name>
<dbReference type="Proteomes" id="UP000224336">
    <property type="component" value="Segment"/>
</dbReference>
<dbReference type="EMBL" id="KU521356">
    <property type="protein sequence ID" value="ANM45054.1"/>
    <property type="molecule type" value="Genomic_DNA"/>
</dbReference>
<dbReference type="InterPro" id="IPR058014">
    <property type="entry name" value="Gp244"/>
</dbReference>
<evidence type="ECO:0000313" key="1">
    <source>
        <dbReference type="EMBL" id="ANM45054.1"/>
    </source>
</evidence>